<dbReference type="GO" id="GO:0005576">
    <property type="term" value="C:extracellular region"/>
    <property type="evidence" value="ECO:0007669"/>
    <property type="project" value="TreeGrafter"/>
</dbReference>
<accession>A0A318RGQ2</accession>
<dbReference type="PANTHER" id="PTHR33371:SF18">
    <property type="entry name" value="MCE-FAMILY PROTEIN MCE3C"/>
    <property type="match status" value="1"/>
</dbReference>
<feature type="domain" description="Mce/MlaD" evidence="2">
    <location>
        <begin position="40"/>
        <end position="115"/>
    </location>
</feature>
<sequence length="330" mass="34774">MTKSMLERDPLKMGIIGTVAIIVVLVLAFNFDRIPFVDRGETMHAEFSDASGLAAGDAVQVAGVKVGEVGSIKLSGAKVSVEFKADTGKQQLGRDTTAAIKVETALGRRYIELTPRGTGDLGGTIPLARTTAGYDITRSLEEVTQKVASTDKTNLSTALDQISSVAEELPPDLQSSIRGLSRLSETIGSRDDAVRQLLANSGSVTKVLADRNQQLVSLFGDGQTLFAALNTRAATIHNILIQARQVADALTGIAVDNDQTLKSALDQLNGVLDILNNNYDNINRAISGLQSFTTQVGEAVGSGPFFGVLLQNILPANISGQQSNSPGGPR</sequence>
<dbReference type="PANTHER" id="PTHR33371">
    <property type="entry name" value="INTERMEMBRANE PHOSPHOLIPID TRANSPORT SYSTEM BINDING PROTEIN MLAD-RELATED"/>
    <property type="match status" value="1"/>
</dbReference>
<name>A0A318RGQ2_WILLI</name>
<dbReference type="AlphaFoldDB" id="A0A318RGQ2"/>
<comment type="caution">
    <text evidence="4">The sequence shown here is derived from an EMBL/GenBank/DDBJ whole genome shotgun (WGS) entry which is preliminary data.</text>
</comment>
<feature type="domain" description="Mammalian cell entry C-terminal" evidence="3">
    <location>
        <begin position="122"/>
        <end position="303"/>
    </location>
</feature>
<dbReference type="Proteomes" id="UP000247591">
    <property type="component" value="Unassembled WGS sequence"/>
</dbReference>
<keyword evidence="1" id="KW-1133">Transmembrane helix</keyword>
<organism evidence="4 5">
    <name type="scientific">Williamsia limnetica</name>
    <dbReference type="NCBI Taxonomy" id="882452"/>
    <lineage>
        <taxon>Bacteria</taxon>
        <taxon>Bacillati</taxon>
        <taxon>Actinomycetota</taxon>
        <taxon>Actinomycetes</taxon>
        <taxon>Mycobacteriales</taxon>
        <taxon>Nocardiaceae</taxon>
        <taxon>Williamsia</taxon>
    </lineage>
</organism>
<protein>
    <submittedName>
        <fullName evidence="4">Phospholipid/cholesterol/gamma-HCH transport system substrate-binding protein</fullName>
    </submittedName>
</protein>
<keyword evidence="5" id="KW-1185">Reference proteome</keyword>
<keyword evidence="1" id="KW-0472">Membrane</keyword>
<evidence type="ECO:0000256" key="1">
    <source>
        <dbReference type="SAM" id="Phobius"/>
    </source>
</evidence>
<evidence type="ECO:0000313" key="4">
    <source>
        <dbReference type="EMBL" id="PYE12363.1"/>
    </source>
</evidence>
<keyword evidence="1" id="KW-0812">Transmembrane</keyword>
<dbReference type="EMBL" id="QJSP01000023">
    <property type="protein sequence ID" value="PYE12363.1"/>
    <property type="molecule type" value="Genomic_DNA"/>
</dbReference>
<dbReference type="InterPro" id="IPR024516">
    <property type="entry name" value="Mce_C"/>
</dbReference>
<dbReference type="InterPro" id="IPR052336">
    <property type="entry name" value="MlaD_Phospholipid_Transporter"/>
</dbReference>
<dbReference type="PRINTS" id="PR01782">
    <property type="entry name" value="MCEVIRFACTOR"/>
</dbReference>
<dbReference type="Pfam" id="PF11887">
    <property type="entry name" value="Mce4_CUP1"/>
    <property type="match status" value="1"/>
</dbReference>
<dbReference type="NCBIfam" id="TIGR00996">
    <property type="entry name" value="Mtu_fam_mce"/>
    <property type="match status" value="1"/>
</dbReference>
<evidence type="ECO:0000313" key="5">
    <source>
        <dbReference type="Proteomes" id="UP000247591"/>
    </source>
</evidence>
<reference evidence="4 5" key="1">
    <citation type="submission" date="2018-06" db="EMBL/GenBank/DDBJ databases">
        <title>Genomic Encyclopedia of Type Strains, Phase IV (KMG-IV): sequencing the most valuable type-strain genomes for metagenomic binning, comparative biology and taxonomic classification.</title>
        <authorList>
            <person name="Goeker M."/>
        </authorList>
    </citation>
    <scope>NUCLEOTIDE SEQUENCE [LARGE SCALE GENOMIC DNA]</scope>
    <source>
        <strain evidence="4 5">DSM 45521</strain>
    </source>
</reference>
<gene>
    <name evidence="4" type="ORF">DFR67_12388</name>
</gene>
<evidence type="ECO:0000259" key="2">
    <source>
        <dbReference type="Pfam" id="PF02470"/>
    </source>
</evidence>
<dbReference type="Pfam" id="PF02470">
    <property type="entry name" value="MlaD"/>
    <property type="match status" value="1"/>
</dbReference>
<proteinExistence type="predicted"/>
<dbReference type="InterPro" id="IPR003399">
    <property type="entry name" value="Mce/MlaD"/>
</dbReference>
<feature type="transmembrane region" description="Helical" evidence="1">
    <location>
        <begin position="12"/>
        <end position="31"/>
    </location>
</feature>
<dbReference type="InterPro" id="IPR005693">
    <property type="entry name" value="Mce"/>
</dbReference>
<evidence type="ECO:0000259" key="3">
    <source>
        <dbReference type="Pfam" id="PF11887"/>
    </source>
</evidence>